<evidence type="ECO:0000313" key="2">
    <source>
        <dbReference type="Proteomes" id="UP000694419"/>
    </source>
</evidence>
<organism evidence="1 2">
    <name type="scientific">Calidris pygmaea</name>
    <name type="common">Spoon-billed sandpiper</name>
    <dbReference type="NCBI Taxonomy" id="425635"/>
    <lineage>
        <taxon>Eukaryota</taxon>
        <taxon>Metazoa</taxon>
        <taxon>Chordata</taxon>
        <taxon>Craniata</taxon>
        <taxon>Vertebrata</taxon>
        <taxon>Euteleostomi</taxon>
        <taxon>Archelosauria</taxon>
        <taxon>Archosauria</taxon>
        <taxon>Dinosauria</taxon>
        <taxon>Saurischia</taxon>
        <taxon>Theropoda</taxon>
        <taxon>Coelurosauria</taxon>
        <taxon>Aves</taxon>
        <taxon>Neognathae</taxon>
        <taxon>Neoaves</taxon>
        <taxon>Charadriiformes</taxon>
        <taxon>Scolopacidae</taxon>
        <taxon>Calidris</taxon>
    </lineage>
</organism>
<proteinExistence type="predicted"/>
<dbReference type="Ensembl" id="ENSCPGT00000030663.1">
    <property type="protein sequence ID" value="ENSCPGP00000028089.1"/>
    <property type="gene ID" value="ENSCPGG00000019351.1"/>
</dbReference>
<reference evidence="1" key="2">
    <citation type="submission" date="2025-09" db="UniProtKB">
        <authorList>
            <consortium name="Ensembl"/>
        </authorList>
    </citation>
    <scope>IDENTIFICATION</scope>
</reference>
<sequence>APLAPRSLPHSRHNLLHHHCRQSIPPCKVRPFTLTRPNTQHGSAEQSHACKTCLAHMESTVQAPVFLAPLWQNQTVSPCMFKYLQLPWKILFQALELDFNPGVCNSV</sequence>
<protein>
    <submittedName>
        <fullName evidence="1">Uncharacterized protein</fullName>
    </submittedName>
</protein>
<accession>A0A8C3KWJ0</accession>
<dbReference type="AlphaFoldDB" id="A0A8C3KWJ0"/>
<keyword evidence="2" id="KW-1185">Reference proteome</keyword>
<evidence type="ECO:0000313" key="1">
    <source>
        <dbReference type="Ensembl" id="ENSCPGP00000028089.1"/>
    </source>
</evidence>
<name>A0A8C3KWJ0_9CHAR</name>
<reference evidence="1" key="1">
    <citation type="submission" date="2025-08" db="UniProtKB">
        <authorList>
            <consortium name="Ensembl"/>
        </authorList>
    </citation>
    <scope>IDENTIFICATION</scope>
</reference>
<dbReference type="Proteomes" id="UP000694419">
    <property type="component" value="Unplaced"/>
</dbReference>